<dbReference type="GO" id="GO:0140662">
    <property type="term" value="F:ATP-dependent protein folding chaperone"/>
    <property type="evidence" value="ECO:0007669"/>
    <property type="project" value="InterPro"/>
</dbReference>
<feature type="transmembrane region" description="Helical" evidence="5">
    <location>
        <begin position="376"/>
        <end position="397"/>
    </location>
</feature>
<gene>
    <name evidence="6" type="primary">tcpB</name>
</gene>
<keyword evidence="4" id="KW-0143">Chaperone</keyword>
<dbReference type="InterPro" id="IPR017998">
    <property type="entry name" value="Chaperone_TCP-1"/>
</dbReference>
<evidence type="ECO:0000256" key="1">
    <source>
        <dbReference type="ARBA" id="ARBA00008020"/>
    </source>
</evidence>
<protein>
    <submittedName>
        <fullName evidence="6">T-complex protein beta SU</fullName>
    </submittedName>
</protein>
<keyword evidence="6" id="KW-0542">Nucleomorph</keyword>
<accession>A0A0H5BIC4</accession>
<dbReference type="Pfam" id="PF00118">
    <property type="entry name" value="Cpn60_TCP1"/>
    <property type="match status" value="1"/>
</dbReference>
<reference evidence="6" key="1">
    <citation type="journal article" date="2015" name="Genome Biol. Evol.">
        <title>Nucleomorph Genome Sequences of Two Chlorarachniophytes, Amorphochlora amoebiformis and Lotharella vacuolata.</title>
        <authorList>
            <person name="Suzuki S."/>
            <person name="Shirato S."/>
            <person name="Hirakawa Y."/>
            <person name="Ishida K."/>
        </authorList>
    </citation>
    <scope>NUCLEOTIDE SEQUENCE</scope>
    <source>
        <strain evidence="6">CCMP2058</strain>
    </source>
</reference>
<geneLocation type="nucleomorph" evidence="6"/>
<dbReference type="SUPFAM" id="SSF52029">
    <property type="entry name" value="GroEL apical domain-like"/>
    <property type="match status" value="1"/>
</dbReference>
<dbReference type="Gene3D" id="1.10.560.10">
    <property type="entry name" value="GroEL-like equatorial domain"/>
    <property type="match status" value="2"/>
</dbReference>
<dbReference type="GO" id="GO:0005524">
    <property type="term" value="F:ATP binding"/>
    <property type="evidence" value="ECO:0007669"/>
    <property type="project" value="UniProtKB-KW"/>
</dbReference>
<dbReference type="AlphaFoldDB" id="A0A0H5BIC4"/>
<evidence type="ECO:0000256" key="2">
    <source>
        <dbReference type="ARBA" id="ARBA00022741"/>
    </source>
</evidence>
<dbReference type="InterPro" id="IPR027410">
    <property type="entry name" value="TCP-1-like_intermed_sf"/>
</dbReference>
<evidence type="ECO:0000313" key="6">
    <source>
        <dbReference type="EMBL" id="BAS01853.1"/>
    </source>
</evidence>
<keyword evidence="5" id="KW-0472">Membrane</keyword>
<dbReference type="PANTHER" id="PTHR11353">
    <property type="entry name" value="CHAPERONIN"/>
    <property type="match status" value="1"/>
</dbReference>
<dbReference type="InterPro" id="IPR002423">
    <property type="entry name" value="Cpn60/GroEL/TCP-1"/>
</dbReference>
<dbReference type="SUPFAM" id="SSF48592">
    <property type="entry name" value="GroEL equatorial domain-like"/>
    <property type="match status" value="1"/>
</dbReference>
<organism evidence="6">
    <name type="scientific">Amorphochlora amoebiformis</name>
    <dbReference type="NCBI Taxonomy" id="1561963"/>
    <lineage>
        <taxon>Eukaryota</taxon>
        <taxon>Sar</taxon>
        <taxon>Rhizaria</taxon>
        <taxon>Cercozoa</taxon>
        <taxon>Chlorarachniophyceae</taxon>
        <taxon>Amorphochlora</taxon>
    </lineage>
</organism>
<proteinExistence type="inferred from homology"/>
<evidence type="ECO:0000256" key="3">
    <source>
        <dbReference type="ARBA" id="ARBA00022840"/>
    </source>
</evidence>
<dbReference type="InterPro" id="IPR027409">
    <property type="entry name" value="GroEL-like_apical_dom_sf"/>
</dbReference>
<dbReference type="Gene3D" id="3.50.7.10">
    <property type="entry name" value="GroEL"/>
    <property type="match status" value="1"/>
</dbReference>
<evidence type="ECO:0000256" key="4">
    <source>
        <dbReference type="ARBA" id="ARBA00023186"/>
    </source>
</evidence>
<comment type="similarity">
    <text evidence="1">Belongs to the TCP-1 chaperonin family.</text>
</comment>
<keyword evidence="5" id="KW-1133">Transmembrane helix</keyword>
<name>A0A0H5BIC4_9EUKA</name>
<feature type="transmembrane region" description="Helical" evidence="5">
    <location>
        <begin position="479"/>
        <end position="500"/>
    </location>
</feature>
<keyword evidence="3" id="KW-0067">ATP-binding</keyword>
<keyword evidence="2" id="KW-0547">Nucleotide-binding</keyword>
<keyword evidence="5" id="KW-0812">Transmembrane</keyword>
<dbReference type="EMBL" id="AB996603">
    <property type="protein sequence ID" value="BAS01853.1"/>
    <property type="molecule type" value="Genomic_DNA"/>
</dbReference>
<evidence type="ECO:0000256" key="5">
    <source>
        <dbReference type="SAM" id="Phobius"/>
    </source>
</evidence>
<dbReference type="Gene3D" id="3.30.260.10">
    <property type="entry name" value="TCP-1-like chaperonin intermediate domain"/>
    <property type="match status" value="1"/>
</dbReference>
<sequence>MLKIIKQFSLKMIIYNTFNTIVPLIERLFGPNSLLKIVHNNDSSYLFTELILTKSIVSLIEYCKSYNPIIVLLKVQIVKINSIFGDGTIRLSFLLSEFIKHSILLLLKGVRKGTIIKVEPDSQTFINFIKNLLEIIHLNKVKVGCHSDSFLFNFFKVLYNTKIKKIYQKIFFFQIFYVLKKILLFVNNEIELNFKILTLKSLGTIKGFVFNGFVLSCDLRNNFLPKYLGNCLAFFDCSHVNINILYPNLLNYRTLLLKNHHSNTVPYVLFFKNKFNSINLFNLVKNNIYIIQKLNLKEIQSLKKIWKIKNYNNIKNNDTHELTIVDSFFEYEIFGKKLYLFESFNNYRILSFIIMGNNEWEKKFLKSSLKKIIKSFILLIKSKTYIFGAGFIELLTYKYFHKYYNNRENNNYELLRYFLFSILRIPISLLKSTTNNSLIAMYLIKYMKKHYEIYLPNIHLKLLTNIKYNKIYDSYILNLYIYLVSIYTFINIISLDMLIIN</sequence>
<dbReference type="InterPro" id="IPR027413">
    <property type="entry name" value="GROEL-like_equatorial_sf"/>
</dbReference>